<dbReference type="EMBL" id="QGKX02000996">
    <property type="protein sequence ID" value="KAF3558534.1"/>
    <property type="molecule type" value="Genomic_DNA"/>
</dbReference>
<accession>A0A8S9R008</accession>
<dbReference type="AlphaFoldDB" id="A0A8S9R008"/>
<protein>
    <submittedName>
        <fullName evidence="1">Uncharacterized protein</fullName>
    </submittedName>
</protein>
<proteinExistence type="predicted"/>
<name>A0A8S9R008_BRACR</name>
<comment type="caution">
    <text evidence="1">The sequence shown here is derived from an EMBL/GenBank/DDBJ whole genome shotgun (WGS) entry which is preliminary data.</text>
</comment>
<sequence>MLLRLHHHKKNKKHNRVIEDDDEFVDPSLTETAKVCNSTRASDETHFGESVVNVLVSPQKQYKNKTFKKDTWESDDAVLVTPPKQYNKHNRVIEADDEFVDPPLPETAKVCNSTSASDETHSGVSSVNGVVEPLKQYKNHSDEKETRESEYAVLVTPLKQYNKHNCVIEADDDFVDPPGIEVQGGEAFMKGIQVSEMYGYDDVVPVFNDMEGSGFQPQDIDYIKEESDIYVGRMFKDKAQFKLSMSIYALAKLEGNG</sequence>
<dbReference type="Proteomes" id="UP000712600">
    <property type="component" value="Unassembled WGS sequence"/>
</dbReference>
<organism evidence="1 2">
    <name type="scientific">Brassica cretica</name>
    <name type="common">Mustard</name>
    <dbReference type="NCBI Taxonomy" id="69181"/>
    <lineage>
        <taxon>Eukaryota</taxon>
        <taxon>Viridiplantae</taxon>
        <taxon>Streptophyta</taxon>
        <taxon>Embryophyta</taxon>
        <taxon>Tracheophyta</taxon>
        <taxon>Spermatophyta</taxon>
        <taxon>Magnoliopsida</taxon>
        <taxon>eudicotyledons</taxon>
        <taxon>Gunneridae</taxon>
        <taxon>Pentapetalae</taxon>
        <taxon>rosids</taxon>
        <taxon>malvids</taxon>
        <taxon>Brassicales</taxon>
        <taxon>Brassicaceae</taxon>
        <taxon>Brassiceae</taxon>
        <taxon>Brassica</taxon>
    </lineage>
</organism>
<evidence type="ECO:0000313" key="1">
    <source>
        <dbReference type="EMBL" id="KAF3558534.1"/>
    </source>
</evidence>
<reference evidence="1" key="1">
    <citation type="submission" date="2019-12" db="EMBL/GenBank/DDBJ databases">
        <title>Genome sequencing and annotation of Brassica cretica.</title>
        <authorList>
            <person name="Studholme D.J."/>
            <person name="Sarris P."/>
        </authorList>
    </citation>
    <scope>NUCLEOTIDE SEQUENCE</scope>
    <source>
        <strain evidence="1">PFS-109/04</strain>
        <tissue evidence="1">Leaf</tissue>
    </source>
</reference>
<evidence type="ECO:0000313" key="2">
    <source>
        <dbReference type="Proteomes" id="UP000712600"/>
    </source>
</evidence>
<gene>
    <name evidence="1" type="ORF">F2Q69_00011048</name>
</gene>